<protein>
    <submittedName>
        <fullName evidence="5">Helix-turn-helix domain-containing protein</fullName>
    </submittedName>
</protein>
<evidence type="ECO:0000313" key="6">
    <source>
        <dbReference type="Proteomes" id="UP000305267"/>
    </source>
</evidence>
<keyword evidence="3" id="KW-0804">Transcription</keyword>
<dbReference type="EMBL" id="VDDA01000004">
    <property type="protein sequence ID" value="TNC13683.1"/>
    <property type="molecule type" value="Genomic_DNA"/>
</dbReference>
<keyword evidence="2" id="KW-0238">DNA-binding</keyword>
<feature type="domain" description="HTH araC/xylS-type" evidence="4">
    <location>
        <begin position="210"/>
        <end position="311"/>
    </location>
</feature>
<evidence type="ECO:0000256" key="1">
    <source>
        <dbReference type="ARBA" id="ARBA00023015"/>
    </source>
</evidence>
<dbReference type="GO" id="GO:0043565">
    <property type="term" value="F:sequence-specific DNA binding"/>
    <property type="evidence" value="ECO:0007669"/>
    <property type="project" value="InterPro"/>
</dbReference>
<evidence type="ECO:0000256" key="3">
    <source>
        <dbReference type="ARBA" id="ARBA00023163"/>
    </source>
</evidence>
<dbReference type="PANTHER" id="PTHR46796">
    <property type="entry name" value="HTH-TYPE TRANSCRIPTIONAL ACTIVATOR RHAS-RELATED"/>
    <property type="match status" value="1"/>
</dbReference>
<keyword evidence="6" id="KW-1185">Reference proteome</keyword>
<comment type="caution">
    <text evidence="5">The sequence shown here is derived from an EMBL/GenBank/DDBJ whole genome shotgun (WGS) entry which is preliminary data.</text>
</comment>
<dbReference type="SMART" id="SM00342">
    <property type="entry name" value="HTH_ARAC"/>
    <property type="match status" value="1"/>
</dbReference>
<dbReference type="PANTHER" id="PTHR46796:SF6">
    <property type="entry name" value="ARAC SUBFAMILY"/>
    <property type="match status" value="1"/>
</dbReference>
<dbReference type="InterPro" id="IPR050204">
    <property type="entry name" value="AraC_XylS_family_regulators"/>
</dbReference>
<dbReference type="Gene3D" id="1.10.10.60">
    <property type="entry name" value="Homeodomain-like"/>
    <property type="match status" value="1"/>
</dbReference>
<proteinExistence type="predicted"/>
<dbReference type="Pfam" id="PF14525">
    <property type="entry name" value="AraC_binding_2"/>
    <property type="match status" value="1"/>
</dbReference>
<dbReference type="AlphaFoldDB" id="A0A5C4LJ96"/>
<dbReference type="Pfam" id="PF12833">
    <property type="entry name" value="HTH_18"/>
    <property type="match status" value="1"/>
</dbReference>
<dbReference type="GO" id="GO:0003700">
    <property type="term" value="F:DNA-binding transcription factor activity"/>
    <property type="evidence" value="ECO:0007669"/>
    <property type="project" value="InterPro"/>
</dbReference>
<dbReference type="InterPro" id="IPR009057">
    <property type="entry name" value="Homeodomain-like_sf"/>
</dbReference>
<gene>
    <name evidence="5" type="ORF">FF100_13020</name>
</gene>
<evidence type="ECO:0000259" key="4">
    <source>
        <dbReference type="PROSITE" id="PS01124"/>
    </source>
</evidence>
<dbReference type="InterPro" id="IPR018060">
    <property type="entry name" value="HTH_AraC"/>
</dbReference>
<dbReference type="OrthoDB" id="252470at2"/>
<dbReference type="Proteomes" id="UP000305267">
    <property type="component" value="Unassembled WGS sequence"/>
</dbReference>
<accession>A0A5C4LJ96</accession>
<dbReference type="PROSITE" id="PS01124">
    <property type="entry name" value="HTH_ARAC_FAMILY_2"/>
    <property type="match status" value="1"/>
</dbReference>
<evidence type="ECO:0000256" key="2">
    <source>
        <dbReference type="ARBA" id="ARBA00023125"/>
    </source>
</evidence>
<organism evidence="5 6">
    <name type="scientific">Methylobacterium terricola</name>
    <dbReference type="NCBI Taxonomy" id="2583531"/>
    <lineage>
        <taxon>Bacteria</taxon>
        <taxon>Pseudomonadati</taxon>
        <taxon>Pseudomonadota</taxon>
        <taxon>Alphaproteobacteria</taxon>
        <taxon>Hyphomicrobiales</taxon>
        <taxon>Methylobacteriaceae</taxon>
        <taxon>Methylobacterium</taxon>
    </lineage>
</organism>
<sequence length="314" mass="34836">METVFTTDDVHQRDRFDYWHEIACRDVVEHDSRPDCRGSFRAELRAGSIGSLHLVCFQNSGMMVNHATRHLSRTSPDEIFLCRQMRQRLSLEQNGRQVVLEPGDIALIDPSLPYKGQFSDGSEVLVVKVPRAPLESRLGQPRDLLAHKLATAEGRLASAYMAMLPSHVDVAGSAEGLVEAHLLDLIALSFGRAADELTRRHSSPRSLVRMRLHSEVEARLADPALRPGTIAAGAGVSVRYANAVLADEGTSLTQLIQTRRLARCRRALEDPGQAHRTVSEIAYGWGFSDMTHFGRRFKAAYGLLPCDCRRSKAT</sequence>
<reference evidence="5 6" key="1">
    <citation type="submission" date="2019-06" db="EMBL/GenBank/DDBJ databases">
        <title>Genome of Methylobacterium sp. 17Sr1-39.</title>
        <authorList>
            <person name="Seo T."/>
        </authorList>
    </citation>
    <scope>NUCLEOTIDE SEQUENCE [LARGE SCALE GENOMIC DNA]</scope>
    <source>
        <strain evidence="5 6">17Sr1-39</strain>
    </source>
</reference>
<dbReference type="InterPro" id="IPR035418">
    <property type="entry name" value="AraC-bd_2"/>
</dbReference>
<name>A0A5C4LJ96_9HYPH</name>
<dbReference type="SUPFAM" id="SSF46689">
    <property type="entry name" value="Homeodomain-like"/>
    <property type="match status" value="1"/>
</dbReference>
<keyword evidence="1" id="KW-0805">Transcription regulation</keyword>
<evidence type="ECO:0000313" key="5">
    <source>
        <dbReference type="EMBL" id="TNC13683.1"/>
    </source>
</evidence>
<dbReference type="RefSeq" id="WP_139036092.1">
    <property type="nucleotide sequence ID" value="NZ_VDDA01000004.1"/>
</dbReference>